<evidence type="ECO:0000313" key="2">
    <source>
        <dbReference type="EMBL" id="SFH38912.1"/>
    </source>
</evidence>
<dbReference type="AlphaFoldDB" id="A0A1I2ZM27"/>
<feature type="transmembrane region" description="Helical" evidence="1">
    <location>
        <begin position="7"/>
        <end position="26"/>
    </location>
</feature>
<evidence type="ECO:0000313" key="3">
    <source>
        <dbReference type="Proteomes" id="UP000198724"/>
    </source>
</evidence>
<protein>
    <submittedName>
        <fullName evidence="2">Uncharacterized protein</fullName>
    </submittedName>
</protein>
<keyword evidence="3" id="KW-1185">Reference proteome</keyword>
<evidence type="ECO:0000256" key="1">
    <source>
        <dbReference type="SAM" id="Phobius"/>
    </source>
</evidence>
<dbReference type="Proteomes" id="UP000198724">
    <property type="component" value="Unassembled WGS sequence"/>
</dbReference>
<dbReference type="OrthoDB" id="1261799at2"/>
<feature type="transmembrane region" description="Helical" evidence="1">
    <location>
        <begin position="46"/>
        <end position="68"/>
    </location>
</feature>
<keyword evidence="1" id="KW-0472">Membrane</keyword>
<gene>
    <name evidence="2" type="ORF">SAMN05421739_1165</name>
</gene>
<organism evidence="2 3">
    <name type="scientific">Pontibacter chinhatensis</name>
    <dbReference type="NCBI Taxonomy" id="1436961"/>
    <lineage>
        <taxon>Bacteria</taxon>
        <taxon>Pseudomonadati</taxon>
        <taxon>Bacteroidota</taxon>
        <taxon>Cytophagia</taxon>
        <taxon>Cytophagales</taxon>
        <taxon>Hymenobacteraceae</taxon>
        <taxon>Pontibacter</taxon>
    </lineage>
</organism>
<proteinExistence type="predicted"/>
<name>A0A1I2ZM27_9BACT</name>
<sequence length="211" mass="23794">MSRKLVFTFFIVILLIASTPFILYYYKLGSPELSTDHEEWGQFGDFIGGTLNPFLSLVSIFVLAYITYEVSQIETHIQQRSLDTQRVLVLTQLRQAVLEEYARLIDIVLSSYDQTSRAIGDKAGETHQRLQVLHENHQHVFPIFTSDTVFNEVLVTLEAITSSNSMLNGTGGSDGANTHALTLAQNIYRLEDLKKEAKSRLQSFMLESLSG</sequence>
<dbReference type="EMBL" id="FOOT01000016">
    <property type="protein sequence ID" value="SFH38912.1"/>
    <property type="molecule type" value="Genomic_DNA"/>
</dbReference>
<keyword evidence="1" id="KW-0812">Transmembrane</keyword>
<accession>A0A1I2ZM27</accession>
<dbReference type="RefSeq" id="WP_092105669.1">
    <property type="nucleotide sequence ID" value="NZ_FOOT01000016.1"/>
</dbReference>
<keyword evidence="1" id="KW-1133">Transmembrane helix</keyword>
<reference evidence="3" key="1">
    <citation type="submission" date="2016-10" db="EMBL/GenBank/DDBJ databases">
        <authorList>
            <person name="Varghese N."/>
            <person name="Submissions S."/>
        </authorList>
    </citation>
    <scope>NUCLEOTIDE SEQUENCE [LARGE SCALE GENOMIC DNA]</scope>
    <source>
        <strain evidence="3">LP51</strain>
    </source>
</reference>